<reference evidence="1" key="1">
    <citation type="submission" date="2021-02" db="EMBL/GenBank/DDBJ databases">
        <authorList>
            <person name="Nowell W R."/>
        </authorList>
    </citation>
    <scope>NUCLEOTIDE SEQUENCE</scope>
</reference>
<comment type="caution">
    <text evidence="1">The sequence shown here is derived from an EMBL/GenBank/DDBJ whole genome shotgun (WGS) entry which is preliminary data.</text>
</comment>
<proteinExistence type="predicted"/>
<dbReference type="AlphaFoldDB" id="A0A814Z7Q3"/>
<sequence length="203" mass="23396">MATASPINSNQSLQYFRKMSTSPIASVPSPDDYLIYILDMQSYLVADQFIIRKVDEKKRLHYFSITKCTLEKSFLLVNIRFDMNTEKNKIISVDTFSDCQITLENMKQSAQRFGNSEVIELPNKNEHDIYDLGYNQNDSSIGKDQVDDQLEKLLNEIADQALVVDDDTQFHRATKRHNLSAEVSSLEFVEHRISSRSEMHFGT</sequence>
<accession>A0A814Z7Q3</accession>
<organism evidence="1 2">
    <name type="scientific">Rotaria magnacalcarata</name>
    <dbReference type="NCBI Taxonomy" id="392030"/>
    <lineage>
        <taxon>Eukaryota</taxon>
        <taxon>Metazoa</taxon>
        <taxon>Spiralia</taxon>
        <taxon>Gnathifera</taxon>
        <taxon>Rotifera</taxon>
        <taxon>Eurotatoria</taxon>
        <taxon>Bdelloidea</taxon>
        <taxon>Philodinida</taxon>
        <taxon>Philodinidae</taxon>
        <taxon>Rotaria</taxon>
    </lineage>
</organism>
<protein>
    <submittedName>
        <fullName evidence="1">Uncharacterized protein</fullName>
    </submittedName>
</protein>
<gene>
    <name evidence="1" type="ORF">CJN711_LOCUS13850</name>
</gene>
<evidence type="ECO:0000313" key="2">
    <source>
        <dbReference type="Proteomes" id="UP000663855"/>
    </source>
</evidence>
<dbReference type="Proteomes" id="UP000663855">
    <property type="component" value="Unassembled WGS sequence"/>
</dbReference>
<evidence type="ECO:0000313" key="1">
    <source>
        <dbReference type="EMBL" id="CAF1238093.1"/>
    </source>
</evidence>
<dbReference type="EMBL" id="CAJNOV010006177">
    <property type="protein sequence ID" value="CAF1238093.1"/>
    <property type="molecule type" value="Genomic_DNA"/>
</dbReference>
<name>A0A814Z7Q3_9BILA</name>